<name>A0A1F4S0X6_UNCSA</name>
<evidence type="ECO:0000259" key="1">
    <source>
        <dbReference type="Pfam" id="PF13173"/>
    </source>
</evidence>
<reference evidence="3 4" key="1">
    <citation type="journal article" date="2016" name="Nat. Commun.">
        <title>Thousands of microbial genomes shed light on interconnected biogeochemical processes in an aquifer system.</title>
        <authorList>
            <person name="Anantharaman K."/>
            <person name="Brown C.T."/>
            <person name="Hug L.A."/>
            <person name="Sharon I."/>
            <person name="Castelle C.J."/>
            <person name="Probst A.J."/>
            <person name="Thomas B.C."/>
            <person name="Singh A."/>
            <person name="Wilkins M.J."/>
            <person name="Karaoz U."/>
            <person name="Brodie E.L."/>
            <person name="Williams K.H."/>
            <person name="Hubbard S.S."/>
            <person name="Banfield J.F."/>
        </authorList>
    </citation>
    <scope>NUCLEOTIDE SEQUENCE [LARGE SCALE GENOMIC DNA]</scope>
</reference>
<proteinExistence type="predicted"/>
<feature type="domain" description="AAA" evidence="1">
    <location>
        <begin position="19"/>
        <end position="152"/>
    </location>
</feature>
<dbReference type="AlphaFoldDB" id="A0A1F4S0X6"/>
<organism evidence="3 4">
    <name type="scientific">candidate division WOR-1 bacterium RIFOXYB2_FULL_36_35</name>
    <dbReference type="NCBI Taxonomy" id="1802578"/>
    <lineage>
        <taxon>Bacteria</taxon>
        <taxon>Bacillati</taxon>
        <taxon>Saganbacteria</taxon>
    </lineage>
</organism>
<dbReference type="InterPro" id="IPR027417">
    <property type="entry name" value="P-loop_NTPase"/>
</dbReference>
<gene>
    <name evidence="3" type="ORF">A2290_02490</name>
</gene>
<sequence>MFKRKAEELLLEWKDKNGRKPLIIRGARQTGKTTLIKKFSKEFKIFVELNLEKDNIRKIFDGVSDAKNTIQSIESLTNQKIIPGETLLFLDEIQNSISAIKMLRYLYEEIPDLHVVSAGSLLEVRMKNEGWAFPVGRVEFLYLYPVTFEEFLFALDKKILLINLKDVKISDKIPQAVHENLLDLLSLYIIVGGMPEAVNTYISSGSLINVKKYQNDLIESFKEDFAKYARASEVEFLKIVWDSTPFNIGKRIKYSKLAGIENRSRNISNAFDVLHEAMLIERVFPSVSLSPPIAKKLKSAPKSLFLDIGLCSSLLHLTKDQIKKDLLNDAFNGALFEQFIGQELLALNSFNRNSLYFWIREEKGSSSELDFLFQIGSKLIPIEVKAGKQGSLKSLHQFLYRSGSSFGIRIYNGGLSLNKNELSLPDSNTLKYELISLPFYLIFRVFDFII</sequence>
<dbReference type="SUPFAM" id="SSF52540">
    <property type="entry name" value="P-loop containing nucleoside triphosphate hydrolases"/>
    <property type="match status" value="1"/>
</dbReference>
<accession>A0A1F4S0X6</accession>
<evidence type="ECO:0000313" key="4">
    <source>
        <dbReference type="Proteomes" id="UP000177905"/>
    </source>
</evidence>
<dbReference type="PANTHER" id="PTHR33295">
    <property type="entry name" value="ATPASE"/>
    <property type="match status" value="1"/>
</dbReference>
<dbReference type="Proteomes" id="UP000177905">
    <property type="component" value="Unassembled WGS sequence"/>
</dbReference>
<evidence type="ECO:0008006" key="5">
    <source>
        <dbReference type="Google" id="ProtNLM"/>
    </source>
</evidence>
<dbReference type="Pfam" id="PF13173">
    <property type="entry name" value="AAA_14"/>
    <property type="match status" value="1"/>
</dbReference>
<dbReference type="Gene3D" id="3.40.50.300">
    <property type="entry name" value="P-loop containing nucleotide triphosphate hydrolases"/>
    <property type="match status" value="1"/>
</dbReference>
<protein>
    <recommendedName>
        <fullName evidence="5">AAA+ ATPase domain-containing protein</fullName>
    </recommendedName>
</protein>
<evidence type="ECO:0000259" key="2">
    <source>
        <dbReference type="Pfam" id="PF13635"/>
    </source>
</evidence>
<comment type="caution">
    <text evidence="3">The sequence shown here is derived from an EMBL/GenBank/DDBJ whole genome shotgun (WGS) entry which is preliminary data.</text>
</comment>
<feature type="domain" description="DUF4143" evidence="2">
    <location>
        <begin position="223"/>
        <end position="387"/>
    </location>
</feature>
<dbReference type="InterPro" id="IPR025420">
    <property type="entry name" value="DUF4143"/>
</dbReference>
<dbReference type="Pfam" id="PF13635">
    <property type="entry name" value="DUF4143"/>
    <property type="match status" value="1"/>
</dbReference>
<dbReference type="PANTHER" id="PTHR33295:SF7">
    <property type="entry name" value="ATPASE"/>
    <property type="match status" value="1"/>
</dbReference>
<dbReference type="EMBL" id="MEUA01000044">
    <property type="protein sequence ID" value="OGC14039.1"/>
    <property type="molecule type" value="Genomic_DNA"/>
</dbReference>
<evidence type="ECO:0000313" key="3">
    <source>
        <dbReference type="EMBL" id="OGC14039.1"/>
    </source>
</evidence>
<dbReference type="InterPro" id="IPR041682">
    <property type="entry name" value="AAA_14"/>
</dbReference>